<dbReference type="AlphaFoldDB" id="A0A1J1CA84"/>
<dbReference type="EMBL" id="CP018099">
    <property type="protein sequence ID" value="APF19193.1"/>
    <property type="molecule type" value="Genomic_DNA"/>
</dbReference>
<proteinExistence type="predicted"/>
<gene>
    <name evidence="1" type="ORF">Cabys_2444</name>
</gene>
<reference evidence="1 2" key="1">
    <citation type="submission" date="2016-11" db="EMBL/GenBank/DDBJ databases">
        <title>Genomic analysis of Caldithrix abyssi and proposal of a novel bacterial phylum Caldithrichaeota.</title>
        <authorList>
            <person name="Kublanov I."/>
            <person name="Sigalova O."/>
            <person name="Gavrilov S."/>
            <person name="Lebedinsky A."/>
            <person name="Ivanova N."/>
            <person name="Daum C."/>
            <person name="Reddy T."/>
            <person name="Klenk H.P."/>
            <person name="Goker M."/>
            <person name="Reva O."/>
            <person name="Miroshnichenko M."/>
            <person name="Kyprides N."/>
            <person name="Woyke T."/>
            <person name="Gelfand M."/>
        </authorList>
    </citation>
    <scope>NUCLEOTIDE SEQUENCE [LARGE SCALE GENOMIC DNA]</scope>
    <source>
        <strain evidence="1 2">LF13</strain>
    </source>
</reference>
<sequence>MASQLLRSVLFSWADGGGILSRRNKLKTVETVPFAFLPERSSHR</sequence>
<evidence type="ECO:0000313" key="1">
    <source>
        <dbReference type="EMBL" id="APF19193.1"/>
    </source>
</evidence>
<protein>
    <submittedName>
        <fullName evidence="1">Uncharacterized protein</fullName>
    </submittedName>
</protein>
<evidence type="ECO:0000313" key="2">
    <source>
        <dbReference type="Proteomes" id="UP000183868"/>
    </source>
</evidence>
<dbReference type="KEGG" id="caby:Cabys_2444"/>
<accession>A0A1J1CA84</accession>
<name>A0A1J1CA84_CALAY</name>
<organism evidence="1 2">
    <name type="scientific">Caldithrix abyssi DSM 13497</name>
    <dbReference type="NCBI Taxonomy" id="880073"/>
    <lineage>
        <taxon>Bacteria</taxon>
        <taxon>Pseudomonadati</taxon>
        <taxon>Calditrichota</taxon>
        <taxon>Calditrichia</taxon>
        <taxon>Calditrichales</taxon>
        <taxon>Calditrichaceae</taxon>
        <taxon>Caldithrix</taxon>
    </lineage>
</organism>
<dbReference type="Proteomes" id="UP000183868">
    <property type="component" value="Chromosome"/>
</dbReference>